<dbReference type="InterPro" id="IPR013431">
    <property type="entry name" value="Delta_60_rpt"/>
</dbReference>
<evidence type="ECO:0000256" key="1">
    <source>
        <dbReference type="SAM" id="MobiDB-lite"/>
    </source>
</evidence>
<gene>
    <name evidence="2" type="ORF">DI564_10655</name>
</gene>
<comment type="caution">
    <text evidence="2">The sequence shown here is derived from an EMBL/GenBank/DDBJ whole genome shotgun (WGS) entry which is preliminary data.</text>
</comment>
<protein>
    <recommendedName>
        <fullName evidence="4">Delta-60 repeat domain-containing protein</fullName>
    </recommendedName>
</protein>
<proteinExistence type="predicted"/>
<dbReference type="Pfam" id="PF17164">
    <property type="entry name" value="DUF5122"/>
    <property type="match status" value="3"/>
</dbReference>
<accession>A0A2W5MKQ0</accession>
<name>A0A2W5MKQ0_9GAMM</name>
<dbReference type="Proteomes" id="UP000249046">
    <property type="component" value="Unassembled WGS sequence"/>
</dbReference>
<evidence type="ECO:0008006" key="4">
    <source>
        <dbReference type="Google" id="ProtNLM"/>
    </source>
</evidence>
<sequence>MSPTSCQTAPPRIRARYCRHTVRTIQARRAKRTQTARFGGGGRAGKKGSNYTKSASEQSLTHAKECAAMKIRISALAGAIAIAPSVAAASLPLLDRDFAQDGVSVLPRIDAPVRQASLRTVRVDADGSIFLAGTQTRDGVPLPYVDKLTPQGVPDTSFGIGGRFALPLDSATYPWGAELGDIVVLPGGRIAFASGVLGTGEQLTSTSLIGMIGADGSLDPGFAAGAGYARFDFGPLSTQPAGTPYVGSLIADAQQHLLLTAPTGQPAAAVARFRPDGGLDTSYATNGVAWLPAPTTSRRLRLDAAGRLLIAGTTRTADAAPRLALARLLPDGALDTGFDGGLVTLDGAASASDVLGVGSLELDRAGRPVVGHEFVSTVSLSFSLDVARFTPTGTVDARFNAAAQQPGRPGLARLVDDAALLSGTFAMPTADRRIVVLGAADTFSGPAGLAFVRLRDDASTDPTFPTGTQGPAHLMPVLGTDGNADRIAGVDADGRGGLIVAGQSSGPAGTCHFVLRLIGDRLFADGQDPGDRPSSCPAP</sequence>
<dbReference type="AlphaFoldDB" id="A0A2W5MKQ0"/>
<dbReference type="NCBIfam" id="TIGR02608">
    <property type="entry name" value="delta_60_rpt"/>
    <property type="match status" value="3"/>
</dbReference>
<organism evidence="2 3">
    <name type="scientific">Rhodanobacter denitrificans</name>
    <dbReference type="NCBI Taxonomy" id="666685"/>
    <lineage>
        <taxon>Bacteria</taxon>
        <taxon>Pseudomonadati</taxon>
        <taxon>Pseudomonadota</taxon>
        <taxon>Gammaproteobacteria</taxon>
        <taxon>Lysobacterales</taxon>
        <taxon>Rhodanobacteraceae</taxon>
        <taxon>Rhodanobacter</taxon>
    </lineage>
</organism>
<feature type="region of interest" description="Disordered" evidence="1">
    <location>
        <begin position="26"/>
        <end position="56"/>
    </location>
</feature>
<reference evidence="2 3" key="1">
    <citation type="submission" date="2017-08" db="EMBL/GenBank/DDBJ databases">
        <title>Infants hospitalized years apart are colonized by the same room-sourced microbial strains.</title>
        <authorList>
            <person name="Brooks B."/>
            <person name="Olm M.R."/>
            <person name="Firek B.A."/>
            <person name="Baker R."/>
            <person name="Thomas B.C."/>
            <person name="Morowitz M.J."/>
            <person name="Banfield J.F."/>
        </authorList>
    </citation>
    <scope>NUCLEOTIDE SEQUENCE [LARGE SCALE GENOMIC DNA]</scope>
    <source>
        <strain evidence="2">S2_005_003_R2_42</strain>
    </source>
</reference>
<dbReference type="EMBL" id="QFPO01000008">
    <property type="protein sequence ID" value="PZQ14020.1"/>
    <property type="molecule type" value="Genomic_DNA"/>
</dbReference>
<evidence type="ECO:0000313" key="3">
    <source>
        <dbReference type="Proteomes" id="UP000249046"/>
    </source>
</evidence>
<dbReference type="Gene3D" id="2.80.10.50">
    <property type="match status" value="1"/>
</dbReference>
<evidence type="ECO:0000313" key="2">
    <source>
        <dbReference type="EMBL" id="PZQ14020.1"/>
    </source>
</evidence>